<dbReference type="PANTHER" id="PTHR22642">
    <property type="entry name" value="IMIDAZOLONEPROPIONASE"/>
    <property type="match status" value="1"/>
</dbReference>
<dbReference type="SUPFAM" id="SSF51556">
    <property type="entry name" value="Metallo-dependent hydrolases"/>
    <property type="match status" value="1"/>
</dbReference>
<feature type="domain" description="Aminodeoxyfutalosine deaminase/Imidazolonepropionase-like composite" evidence="5">
    <location>
        <begin position="25"/>
        <end position="49"/>
    </location>
</feature>
<dbReference type="AlphaFoldDB" id="A0A5M3X6Q3"/>
<accession>A0A5M3X6Q3</accession>
<organism evidence="6 7">
    <name type="scientific">Acrocarpospora pleiomorpha</name>
    <dbReference type="NCBI Taxonomy" id="90975"/>
    <lineage>
        <taxon>Bacteria</taxon>
        <taxon>Bacillati</taxon>
        <taxon>Actinomycetota</taxon>
        <taxon>Actinomycetes</taxon>
        <taxon>Streptosporangiales</taxon>
        <taxon>Streptosporangiaceae</taxon>
        <taxon>Acrocarpospora</taxon>
    </lineage>
</organism>
<dbReference type="SUPFAM" id="SSF51338">
    <property type="entry name" value="Composite domain of metallo-dependent hydrolases"/>
    <property type="match status" value="1"/>
</dbReference>
<gene>
    <name evidence="6" type="ORF">Aple_002720</name>
</gene>
<evidence type="ECO:0000313" key="7">
    <source>
        <dbReference type="Proteomes" id="UP000377595"/>
    </source>
</evidence>
<evidence type="ECO:0000256" key="3">
    <source>
        <dbReference type="ARBA" id="ARBA00022833"/>
    </source>
</evidence>
<dbReference type="PANTHER" id="PTHR22642:SF2">
    <property type="entry name" value="PROTEIN LONG AFTER FAR-RED 3"/>
    <property type="match status" value="1"/>
</dbReference>
<keyword evidence="7" id="KW-1185">Reference proteome</keyword>
<evidence type="ECO:0000256" key="2">
    <source>
        <dbReference type="ARBA" id="ARBA00022801"/>
    </source>
</evidence>
<dbReference type="OrthoDB" id="3451205at2"/>
<dbReference type="GO" id="GO:0046872">
    <property type="term" value="F:metal ion binding"/>
    <property type="evidence" value="ECO:0007669"/>
    <property type="project" value="UniProtKB-KW"/>
</dbReference>
<dbReference type="GO" id="GO:0016810">
    <property type="term" value="F:hydrolase activity, acting on carbon-nitrogen (but not peptide) bonds"/>
    <property type="evidence" value="ECO:0007669"/>
    <property type="project" value="InterPro"/>
</dbReference>
<dbReference type="RefSeq" id="WP_155342558.1">
    <property type="nucleotide sequence ID" value="NZ_BAAAHM010000001.1"/>
</dbReference>
<sequence>MTAGAPVIVAGHLVTMDPERPVAQAMAVVADRIAAVGSLAEVRAAYPEAAIERQDAGAVLPGLIDAHLHLARAALKFGHDAAGAEPDVPGFLEIMARDWHGEGWDVPRSPAERADALRRVQPLIHGLGITGVIDPAVTDPELRGYQESWRRGELTVRVTAMPYPELGTPRAPAVEDAIGRLSGLGLHTGFGDDLLRIGGVKVYFDGEGLKREALLDAPWPSTGSPGRQLLSDEDFTRFARFCIEYGWSMGVHAVGGGAVAKVVDLLARAAGERSLRDGRFQIIHGYLDVAPATIARAAALGLVASAQPSITWFNGARLAGELGARTDTINPLRSWLDAGARVVLGSDGPFFPFDPWQLMWTAVTRHVDRRDEPLGPAEAITAAEALAGYTRSAADAAFAGGDRGVLRAGCLADWIAVDRDPTAFGADLRSVRVLRTDVGGRTVYRES</sequence>
<dbReference type="EMBL" id="BLAF01000004">
    <property type="protein sequence ID" value="GES17377.1"/>
    <property type="molecule type" value="Genomic_DNA"/>
</dbReference>
<dbReference type="InterPro" id="IPR054418">
    <property type="entry name" value="MQNX/HUTI_composite_N"/>
</dbReference>
<name>A0A5M3X6Q3_9ACTN</name>
<dbReference type="Pfam" id="PF07969">
    <property type="entry name" value="Amidohydro_3"/>
    <property type="match status" value="1"/>
</dbReference>
<dbReference type="InterPro" id="IPR032466">
    <property type="entry name" value="Metal_Hydrolase"/>
</dbReference>
<reference evidence="6 7" key="1">
    <citation type="submission" date="2019-10" db="EMBL/GenBank/DDBJ databases">
        <title>Whole genome shotgun sequence of Acrocarpospora pleiomorpha NBRC 16267.</title>
        <authorList>
            <person name="Ichikawa N."/>
            <person name="Kimura A."/>
            <person name="Kitahashi Y."/>
            <person name="Komaki H."/>
            <person name="Oguchi A."/>
        </authorList>
    </citation>
    <scope>NUCLEOTIDE SEQUENCE [LARGE SCALE GENOMIC DNA]</scope>
    <source>
        <strain evidence="6 7">NBRC 16267</strain>
    </source>
</reference>
<dbReference type="Gene3D" id="2.30.40.10">
    <property type="entry name" value="Urease, subunit C, domain 1"/>
    <property type="match status" value="2"/>
</dbReference>
<evidence type="ECO:0000259" key="4">
    <source>
        <dbReference type="Pfam" id="PF07969"/>
    </source>
</evidence>
<evidence type="ECO:0000256" key="1">
    <source>
        <dbReference type="ARBA" id="ARBA00022723"/>
    </source>
</evidence>
<dbReference type="InterPro" id="IPR011059">
    <property type="entry name" value="Metal-dep_hydrolase_composite"/>
</dbReference>
<proteinExistence type="predicted"/>
<keyword evidence="3" id="KW-0862">Zinc</keyword>
<feature type="domain" description="Amidohydrolase 3" evidence="4">
    <location>
        <begin position="107"/>
        <end position="444"/>
    </location>
</feature>
<evidence type="ECO:0000313" key="6">
    <source>
        <dbReference type="EMBL" id="GES17377.1"/>
    </source>
</evidence>
<comment type="caution">
    <text evidence="6">The sequence shown here is derived from an EMBL/GenBank/DDBJ whole genome shotgun (WGS) entry which is preliminary data.</text>
</comment>
<dbReference type="Proteomes" id="UP000377595">
    <property type="component" value="Unassembled WGS sequence"/>
</dbReference>
<keyword evidence="2 6" id="KW-0378">Hydrolase</keyword>
<protein>
    <submittedName>
        <fullName evidence="6">Amidohydrolase</fullName>
    </submittedName>
</protein>
<evidence type="ECO:0000259" key="5">
    <source>
        <dbReference type="Pfam" id="PF22039"/>
    </source>
</evidence>
<dbReference type="Pfam" id="PF22039">
    <property type="entry name" value="HUTI_composite_bact"/>
    <property type="match status" value="1"/>
</dbReference>
<keyword evidence="1" id="KW-0479">Metal-binding</keyword>
<dbReference type="Gene3D" id="3.20.20.140">
    <property type="entry name" value="Metal-dependent hydrolases"/>
    <property type="match status" value="1"/>
</dbReference>
<dbReference type="InterPro" id="IPR013108">
    <property type="entry name" value="Amidohydro_3"/>
</dbReference>